<proteinExistence type="predicted"/>
<evidence type="ECO:0000256" key="1">
    <source>
        <dbReference type="SAM" id="MobiDB-lite"/>
    </source>
</evidence>
<reference evidence="2 3" key="1">
    <citation type="submission" date="2016-02" db="EMBL/GenBank/DDBJ databases">
        <title>Genome analysis of coral dinoflagellate symbionts highlights evolutionary adaptations to a symbiotic lifestyle.</title>
        <authorList>
            <person name="Aranda M."/>
            <person name="Li Y."/>
            <person name="Liew Y.J."/>
            <person name="Baumgarten S."/>
            <person name="Simakov O."/>
            <person name="Wilson M."/>
            <person name="Piel J."/>
            <person name="Ashoor H."/>
            <person name="Bougouffa S."/>
            <person name="Bajic V.B."/>
            <person name="Ryu T."/>
            <person name="Ravasi T."/>
            <person name="Bayer T."/>
            <person name="Micklem G."/>
            <person name="Kim H."/>
            <person name="Bhak J."/>
            <person name="Lajeunesse T.C."/>
            <person name="Voolstra C.R."/>
        </authorList>
    </citation>
    <scope>NUCLEOTIDE SEQUENCE [LARGE SCALE GENOMIC DNA]</scope>
    <source>
        <strain evidence="2 3">CCMP2467</strain>
    </source>
</reference>
<organism evidence="2 3">
    <name type="scientific">Symbiodinium microadriaticum</name>
    <name type="common">Dinoflagellate</name>
    <name type="synonym">Zooxanthella microadriatica</name>
    <dbReference type="NCBI Taxonomy" id="2951"/>
    <lineage>
        <taxon>Eukaryota</taxon>
        <taxon>Sar</taxon>
        <taxon>Alveolata</taxon>
        <taxon>Dinophyceae</taxon>
        <taxon>Suessiales</taxon>
        <taxon>Symbiodiniaceae</taxon>
        <taxon>Symbiodinium</taxon>
    </lineage>
</organism>
<protein>
    <submittedName>
        <fullName evidence="2">Uncharacterized protein</fullName>
    </submittedName>
</protein>
<feature type="compositionally biased region" description="Low complexity" evidence="1">
    <location>
        <begin position="160"/>
        <end position="176"/>
    </location>
</feature>
<feature type="compositionally biased region" description="Pro residues" evidence="1">
    <location>
        <begin position="140"/>
        <end position="159"/>
    </location>
</feature>
<comment type="caution">
    <text evidence="2">The sequence shown here is derived from an EMBL/GenBank/DDBJ whole genome shotgun (WGS) entry which is preliminary data.</text>
</comment>
<dbReference type="AlphaFoldDB" id="A0A1Q9BWE7"/>
<keyword evidence="3" id="KW-1185">Reference proteome</keyword>
<sequence>MRYRFVTKVLDYAEFRAKRNTLVVDVPQDELFVEEGPPVFPVANANRRALVEGAAEGELPEIPLKEVPFPPEGSDDKPPPREPKARSVYITVERIIKFKETPGCKACYGKAAIHTPECRKRFTELVEKERKEKEERRSLPPTPGRSVPPTPAETVPPTPAAESVAPPTPAAVPEAPVRGEAEVSSVAGAAVPSVTATSTKLAEATGDQPPVFGVPAGVSPKPAPQQKPVFQKGTNRRARRAKAKGKSLTTVFEYDCSPSSVFGKTNAELGVPHLRLSRKFFDLEDNCVQAQASTIAHPGQILEPSSLLPLQLPGGHVHSLCLHGVLVAAAGGAQQHASDCEHGFVTALQMLPSALLIAWLVSSSVQLQLAEHVAQAHVAHLNQMREGCNNGGAEAVSIASMRGTYVDQPRFVALASAGDRSIPFSTLAPAFGSSGQVPKAVFKAMKAKHVVKLDTKAAVQGLNESTLRLILDSGVGIQLGPIALEKSGLNLQGLFECFAALPQLKKADFREFFKENGKGAELLLGALARCRELQELNMAFCGKVPAAAWRLLGKAEWPALKKANFSRCFAGNGEEAAELLAALGRCRKLEAVDFRFCKKIPESAWAALEEGVWPVLRTVILRFCCCLVERRSALYECQALLTILQIGERRHDSGNAEVVARSQLSIYSKMATTVRIRDAELQGDLELFKALAQSRELEELNMSECLNVPAAAWRLLAAAEWPALKKANFALCFAGNGEEAAELLGALCRCRKLEAFLQELIALVPALLGKVRLA</sequence>
<feature type="region of interest" description="Disordered" evidence="1">
    <location>
        <begin position="128"/>
        <end position="179"/>
    </location>
</feature>
<dbReference type="Gene3D" id="3.80.10.10">
    <property type="entry name" value="Ribonuclease Inhibitor"/>
    <property type="match status" value="1"/>
</dbReference>
<feature type="region of interest" description="Disordered" evidence="1">
    <location>
        <begin position="199"/>
        <end position="231"/>
    </location>
</feature>
<gene>
    <name evidence="2" type="ORF">AK812_SmicGene45306</name>
</gene>
<evidence type="ECO:0000313" key="2">
    <source>
        <dbReference type="EMBL" id="OLP74985.1"/>
    </source>
</evidence>
<dbReference type="OrthoDB" id="10381481at2759"/>
<feature type="compositionally biased region" description="Basic and acidic residues" evidence="1">
    <location>
        <begin position="128"/>
        <end position="138"/>
    </location>
</feature>
<accession>A0A1Q9BWE7</accession>
<dbReference type="EMBL" id="LSRX01002937">
    <property type="protein sequence ID" value="OLP74985.1"/>
    <property type="molecule type" value="Genomic_DNA"/>
</dbReference>
<evidence type="ECO:0000313" key="3">
    <source>
        <dbReference type="Proteomes" id="UP000186817"/>
    </source>
</evidence>
<dbReference type="InterPro" id="IPR032675">
    <property type="entry name" value="LRR_dom_sf"/>
</dbReference>
<feature type="region of interest" description="Disordered" evidence="1">
    <location>
        <begin position="61"/>
        <end position="86"/>
    </location>
</feature>
<name>A0A1Q9BWE7_SYMMI</name>
<feature type="compositionally biased region" description="Basic and acidic residues" evidence="1">
    <location>
        <begin position="74"/>
        <end position="85"/>
    </location>
</feature>
<dbReference type="Proteomes" id="UP000186817">
    <property type="component" value="Unassembled WGS sequence"/>
</dbReference>
<dbReference type="SUPFAM" id="SSF52047">
    <property type="entry name" value="RNI-like"/>
    <property type="match status" value="1"/>
</dbReference>